<proteinExistence type="predicted"/>
<dbReference type="Proteomes" id="UP001144280">
    <property type="component" value="Unassembled WGS sequence"/>
</dbReference>
<sequence length="278" mass="27541">MPAAVRAIGAAVAGALDPATGPPGRRVGRVLVAAAGGGASFETEVRRDLAERLSAGGPAPVVDCVSDLTAAFAAGTAEADGYLLVAGTGAASAEFAGGRISRTVDGNGWLLGDDGGGFWLGRQAVRAVLAALEGHGAPTSMIDPVAAALGVPPRREPVLSAVYNDVPVRLARLAPVVSAAHRHGDPVATGILRAAGAALLETVSALAPVAGRPLVLAGGVLDGGGEVARIVREGATARWSVRPAVSADPAAGAAWLALRAEVGAEVAAMFRRDELLTA</sequence>
<dbReference type="EMBL" id="BSDI01000007">
    <property type="protein sequence ID" value="GLH96425.1"/>
    <property type="molecule type" value="Genomic_DNA"/>
</dbReference>
<reference evidence="2" key="1">
    <citation type="submission" date="2022-12" db="EMBL/GenBank/DDBJ databases">
        <title>New Phytohabitans aurantiacus sp. RD004123 nov., an actinomycete isolated from soil.</title>
        <authorList>
            <person name="Triningsih D.W."/>
            <person name="Harunari E."/>
            <person name="Igarashi Y."/>
        </authorList>
    </citation>
    <scope>NUCLEOTIDE SEQUENCE</scope>
    <source>
        <strain evidence="2">RD004123</strain>
    </source>
</reference>
<dbReference type="Pfam" id="PF01869">
    <property type="entry name" value="BcrAD_BadFG"/>
    <property type="match status" value="1"/>
</dbReference>
<dbReference type="InterPro" id="IPR052519">
    <property type="entry name" value="Euk-type_GlcNAc_Kinase"/>
</dbReference>
<evidence type="ECO:0000313" key="3">
    <source>
        <dbReference type="Proteomes" id="UP001144280"/>
    </source>
</evidence>
<evidence type="ECO:0000313" key="2">
    <source>
        <dbReference type="EMBL" id="GLH96425.1"/>
    </source>
</evidence>
<organism evidence="2 3">
    <name type="scientific">Phytohabitans aurantiacus</name>
    <dbReference type="NCBI Taxonomy" id="3016789"/>
    <lineage>
        <taxon>Bacteria</taxon>
        <taxon>Bacillati</taxon>
        <taxon>Actinomycetota</taxon>
        <taxon>Actinomycetes</taxon>
        <taxon>Micromonosporales</taxon>
        <taxon>Micromonosporaceae</taxon>
    </lineage>
</organism>
<dbReference type="Gene3D" id="3.30.420.40">
    <property type="match status" value="1"/>
</dbReference>
<feature type="domain" description="ATPase BadF/BadG/BcrA/BcrD type" evidence="1">
    <location>
        <begin position="6"/>
        <end position="257"/>
    </location>
</feature>
<dbReference type="SUPFAM" id="SSF53067">
    <property type="entry name" value="Actin-like ATPase domain"/>
    <property type="match status" value="1"/>
</dbReference>
<dbReference type="PANTHER" id="PTHR43190">
    <property type="entry name" value="N-ACETYL-D-GLUCOSAMINE KINASE"/>
    <property type="match status" value="1"/>
</dbReference>
<keyword evidence="3" id="KW-1185">Reference proteome</keyword>
<protein>
    <recommendedName>
        <fullName evidence="1">ATPase BadF/BadG/BcrA/BcrD type domain-containing protein</fullName>
    </recommendedName>
</protein>
<accession>A0ABQ5QQ75</accession>
<name>A0ABQ5QQ75_9ACTN</name>
<comment type="caution">
    <text evidence="2">The sequence shown here is derived from an EMBL/GenBank/DDBJ whole genome shotgun (WGS) entry which is preliminary data.</text>
</comment>
<gene>
    <name evidence="2" type="ORF">Pa4123_16990</name>
</gene>
<dbReference type="InterPro" id="IPR002731">
    <property type="entry name" value="ATPase_BadF"/>
</dbReference>
<dbReference type="InterPro" id="IPR043129">
    <property type="entry name" value="ATPase_NBD"/>
</dbReference>
<dbReference type="PANTHER" id="PTHR43190:SF3">
    <property type="entry name" value="N-ACETYL-D-GLUCOSAMINE KINASE"/>
    <property type="match status" value="1"/>
</dbReference>
<evidence type="ECO:0000259" key="1">
    <source>
        <dbReference type="Pfam" id="PF01869"/>
    </source>
</evidence>